<keyword evidence="2" id="KW-1185">Reference proteome</keyword>
<dbReference type="Proteomes" id="UP000814033">
    <property type="component" value="Unassembled WGS sequence"/>
</dbReference>
<comment type="caution">
    <text evidence="1">The sequence shown here is derived from an EMBL/GenBank/DDBJ whole genome shotgun (WGS) entry which is preliminary data.</text>
</comment>
<evidence type="ECO:0000313" key="1">
    <source>
        <dbReference type="EMBL" id="KAI0041228.1"/>
    </source>
</evidence>
<sequence>MDLPPKTCDNHDPQDPLLGSGNQKTVVLILPSPARPEGPNHSAAPLSEPPINAVVSPVKIIFYQD</sequence>
<protein>
    <submittedName>
        <fullName evidence="1">Uncharacterized protein</fullName>
    </submittedName>
</protein>
<gene>
    <name evidence="1" type="ORF">FA95DRAFT_714403</name>
</gene>
<proteinExistence type="predicted"/>
<reference evidence="1" key="2">
    <citation type="journal article" date="2022" name="New Phytol.">
        <title>Evolutionary transition to the ectomycorrhizal habit in the genomes of a hyperdiverse lineage of mushroom-forming fungi.</title>
        <authorList>
            <person name="Looney B."/>
            <person name="Miyauchi S."/>
            <person name="Morin E."/>
            <person name="Drula E."/>
            <person name="Courty P.E."/>
            <person name="Kohler A."/>
            <person name="Kuo A."/>
            <person name="LaButti K."/>
            <person name="Pangilinan J."/>
            <person name="Lipzen A."/>
            <person name="Riley R."/>
            <person name="Andreopoulos W."/>
            <person name="He G."/>
            <person name="Johnson J."/>
            <person name="Nolan M."/>
            <person name="Tritt A."/>
            <person name="Barry K.W."/>
            <person name="Grigoriev I.V."/>
            <person name="Nagy L.G."/>
            <person name="Hibbett D."/>
            <person name="Henrissat B."/>
            <person name="Matheny P.B."/>
            <person name="Labbe J."/>
            <person name="Martin F.M."/>
        </authorList>
    </citation>
    <scope>NUCLEOTIDE SEQUENCE</scope>
    <source>
        <strain evidence="1">FP105234-sp</strain>
    </source>
</reference>
<evidence type="ECO:0000313" key="2">
    <source>
        <dbReference type="Proteomes" id="UP000814033"/>
    </source>
</evidence>
<reference evidence="1" key="1">
    <citation type="submission" date="2021-02" db="EMBL/GenBank/DDBJ databases">
        <authorList>
            <consortium name="DOE Joint Genome Institute"/>
            <person name="Ahrendt S."/>
            <person name="Looney B.P."/>
            <person name="Miyauchi S."/>
            <person name="Morin E."/>
            <person name="Drula E."/>
            <person name="Courty P.E."/>
            <person name="Chicoki N."/>
            <person name="Fauchery L."/>
            <person name="Kohler A."/>
            <person name="Kuo A."/>
            <person name="Labutti K."/>
            <person name="Pangilinan J."/>
            <person name="Lipzen A."/>
            <person name="Riley R."/>
            <person name="Andreopoulos W."/>
            <person name="He G."/>
            <person name="Johnson J."/>
            <person name="Barry K.W."/>
            <person name="Grigoriev I.V."/>
            <person name="Nagy L."/>
            <person name="Hibbett D."/>
            <person name="Henrissat B."/>
            <person name="Matheny P.B."/>
            <person name="Labbe J."/>
            <person name="Martin F."/>
        </authorList>
    </citation>
    <scope>NUCLEOTIDE SEQUENCE</scope>
    <source>
        <strain evidence="1">FP105234-sp</strain>
    </source>
</reference>
<organism evidence="1 2">
    <name type="scientific">Auriscalpium vulgare</name>
    <dbReference type="NCBI Taxonomy" id="40419"/>
    <lineage>
        <taxon>Eukaryota</taxon>
        <taxon>Fungi</taxon>
        <taxon>Dikarya</taxon>
        <taxon>Basidiomycota</taxon>
        <taxon>Agaricomycotina</taxon>
        <taxon>Agaricomycetes</taxon>
        <taxon>Russulales</taxon>
        <taxon>Auriscalpiaceae</taxon>
        <taxon>Auriscalpium</taxon>
    </lineage>
</organism>
<name>A0ACB8RCB7_9AGAM</name>
<accession>A0ACB8RCB7</accession>
<dbReference type="EMBL" id="MU276135">
    <property type="protein sequence ID" value="KAI0041228.1"/>
    <property type="molecule type" value="Genomic_DNA"/>
</dbReference>